<dbReference type="GO" id="GO:0006826">
    <property type="term" value="P:iron ion transport"/>
    <property type="evidence" value="ECO:0007669"/>
    <property type="project" value="UniProtKB-KW"/>
</dbReference>
<protein>
    <submittedName>
        <fullName evidence="17">TonB-dependent receptor</fullName>
    </submittedName>
</protein>
<feature type="domain" description="TonB-dependent receptor-like beta-barrel" evidence="15">
    <location>
        <begin position="224"/>
        <end position="651"/>
    </location>
</feature>
<keyword evidence="6" id="KW-0408">Iron</keyword>
<keyword evidence="17" id="KW-0675">Receptor</keyword>
<dbReference type="InterPro" id="IPR036942">
    <property type="entry name" value="Beta-barrel_TonB_sf"/>
</dbReference>
<comment type="subcellular location">
    <subcellularLocation>
        <location evidence="1 11">Cell outer membrane</location>
        <topology evidence="1 11">Multi-pass membrane protein</topology>
    </subcellularLocation>
</comment>
<accession>A0A3E1NLZ4</accession>
<dbReference type="PANTHER" id="PTHR32552:SF81">
    <property type="entry name" value="TONB-DEPENDENT OUTER MEMBRANE RECEPTOR"/>
    <property type="match status" value="1"/>
</dbReference>
<evidence type="ECO:0000256" key="8">
    <source>
        <dbReference type="ARBA" id="ARBA00023077"/>
    </source>
</evidence>
<evidence type="ECO:0000313" key="18">
    <source>
        <dbReference type="Proteomes" id="UP000261284"/>
    </source>
</evidence>
<evidence type="ECO:0000256" key="1">
    <source>
        <dbReference type="ARBA" id="ARBA00004571"/>
    </source>
</evidence>
<dbReference type="Pfam" id="PF07715">
    <property type="entry name" value="Plug"/>
    <property type="match status" value="1"/>
</dbReference>
<evidence type="ECO:0000256" key="10">
    <source>
        <dbReference type="ARBA" id="ARBA00023237"/>
    </source>
</evidence>
<evidence type="ECO:0000256" key="5">
    <source>
        <dbReference type="ARBA" id="ARBA00022692"/>
    </source>
</evidence>
<evidence type="ECO:0000256" key="11">
    <source>
        <dbReference type="PROSITE-ProRule" id="PRU01360"/>
    </source>
</evidence>
<evidence type="ECO:0000256" key="12">
    <source>
        <dbReference type="RuleBase" id="RU003357"/>
    </source>
</evidence>
<keyword evidence="5 11" id="KW-0812">Transmembrane</keyword>
<evidence type="ECO:0000313" key="17">
    <source>
        <dbReference type="EMBL" id="RFM28956.1"/>
    </source>
</evidence>
<dbReference type="AlphaFoldDB" id="A0A3E1NLZ4"/>
<keyword evidence="14" id="KW-0732">Signal</keyword>
<comment type="caution">
    <text evidence="17">The sequence shown here is derived from an EMBL/GenBank/DDBJ whole genome shotgun (WGS) entry which is preliminary data.</text>
</comment>
<keyword evidence="9 11" id="KW-0472">Membrane</keyword>
<feature type="domain" description="TonB-dependent receptor plug" evidence="16">
    <location>
        <begin position="45"/>
        <end position="152"/>
    </location>
</feature>
<dbReference type="PANTHER" id="PTHR32552">
    <property type="entry name" value="FERRICHROME IRON RECEPTOR-RELATED"/>
    <property type="match status" value="1"/>
</dbReference>
<evidence type="ECO:0000256" key="13">
    <source>
        <dbReference type="SAM" id="MobiDB-lite"/>
    </source>
</evidence>
<dbReference type="Pfam" id="PF00593">
    <property type="entry name" value="TonB_dep_Rec_b-barrel"/>
    <property type="match status" value="1"/>
</dbReference>
<keyword evidence="7" id="KW-0406">Ion transport</keyword>
<organism evidence="17 18">
    <name type="scientific">Deminuibacter soli</name>
    <dbReference type="NCBI Taxonomy" id="2291815"/>
    <lineage>
        <taxon>Bacteria</taxon>
        <taxon>Pseudomonadati</taxon>
        <taxon>Bacteroidota</taxon>
        <taxon>Chitinophagia</taxon>
        <taxon>Chitinophagales</taxon>
        <taxon>Chitinophagaceae</taxon>
        <taxon>Deminuibacter</taxon>
    </lineage>
</organism>
<dbReference type="InterPro" id="IPR037066">
    <property type="entry name" value="Plug_dom_sf"/>
</dbReference>
<evidence type="ECO:0000256" key="9">
    <source>
        <dbReference type="ARBA" id="ARBA00023136"/>
    </source>
</evidence>
<evidence type="ECO:0000256" key="6">
    <source>
        <dbReference type="ARBA" id="ARBA00023004"/>
    </source>
</evidence>
<evidence type="ECO:0000256" key="7">
    <source>
        <dbReference type="ARBA" id="ARBA00023065"/>
    </source>
</evidence>
<evidence type="ECO:0000256" key="3">
    <source>
        <dbReference type="ARBA" id="ARBA00022452"/>
    </source>
</evidence>
<dbReference type="GO" id="GO:0009279">
    <property type="term" value="C:cell outer membrane"/>
    <property type="evidence" value="ECO:0007669"/>
    <property type="project" value="UniProtKB-SubCell"/>
</dbReference>
<feature type="signal peptide" evidence="14">
    <location>
        <begin position="1"/>
        <end position="18"/>
    </location>
</feature>
<keyword evidence="3 11" id="KW-1134">Transmembrane beta strand</keyword>
<keyword evidence="18" id="KW-1185">Reference proteome</keyword>
<gene>
    <name evidence="17" type="ORF">DXN05_09330</name>
</gene>
<evidence type="ECO:0000256" key="2">
    <source>
        <dbReference type="ARBA" id="ARBA00022448"/>
    </source>
</evidence>
<keyword evidence="4" id="KW-0410">Iron transport</keyword>
<evidence type="ECO:0000259" key="16">
    <source>
        <dbReference type="Pfam" id="PF07715"/>
    </source>
</evidence>
<dbReference type="OrthoDB" id="9782587at2"/>
<reference evidence="17 18" key="1">
    <citation type="submission" date="2018-08" db="EMBL/GenBank/DDBJ databases">
        <title>Chitinophagaceae sp. K23C18032701, a novel bacterium isolated from forest soil.</title>
        <authorList>
            <person name="Wang C."/>
        </authorList>
    </citation>
    <scope>NUCLEOTIDE SEQUENCE [LARGE SCALE GENOMIC DNA]</scope>
    <source>
        <strain evidence="17 18">K23C18032701</strain>
    </source>
</reference>
<evidence type="ECO:0000256" key="14">
    <source>
        <dbReference type="SAM" id="SignalP"/>
    </source>
</evidence>
<dbReference type="InterPro" id="IPR039426">
    <property type="entry name" value="TonB-dep_rcpt-like"/>
</dbReference>
<dbReference type="Proteomes" id="UP000261284">
    <property type="component" value="Unassembled WGS sequence"/>
</dbReference>
<dbReference type="Gene3D" id="2.170.130.10">
    <property type="entry name" value="TonB-dependent receptor, plug domain"/>
    <property type="match status" value="1"/>
</dbReference>
<keyword evidence="8 12" id="KW-0798">TonB box</keyword>
<evidence type="ECO:0000256" key="4">
    <source>
        <dbReference type="ARBA" id="ARBA00022496"/>
    </source>
</evidence>
<name>A0A3E1NLZ4_9BACT</name>
<feature type="chain" id="PRO_5017836520" evidence="14">
    <location>
        <begin position="19"/>
        <end position="686"/>
    </location>
</feature>
<sequence length="686" mass="75373">MRQALLAGFVCISLSAAAQNTDSLHANNLDTVTVKAFSLQTQWKQAPAAVAIINEQQLQRNDRVSLVPVFNTITGVRMEERSPGSYRLSLRGSLLRSPFGVRNVKIYWDDIPLTDGGGNTYLQLIDINQLQSVEIVKGPASSMYGANTGGAVLLHSGSANAPKGSSWQAGVGGGSYGLFNEQIGYTQQSDKLQLQVKQTHMQSDGYRQQTGLRRDAGQVNGRWQLSKGESLSFMGFYTDLYYGTPGGITQQQMDLNPKLARQPGNGLPGAQTQQAAVYNKTAFGGITLHSALSQHWSNISTITVNHTGFNNAAIANYEQRDEWNYGGRTSFQYGWQTRGVQWQALAGAEWQLNHSHVDDYGNRAGVKDTVQFKDVLNAIQSYQFAQVQAVIGSKWHVQAGVSRNDQRYNFRRPTDPAQQQEQKKTAGPLWAPRFSVLYEVSNGVAVYGITAKGFSPPTVAEIRPSDGNYYGNLQPEYGWNEELGVKGFLFGNRLQYDIAYYHFALTHAIVTRKNDAGAEYFVNAGGTSQNGVEAALRGVIIRGSKHFITELALFNSYSFQPYSFSDYKSGGADFSGNRVTGVPRNINVSGIDIATKPGFYLHGSFNYTGSIPLTDANDAWAKPYHLLQAKLGWHTVMHKTNVDIYAGADNLLNETYSLGNDLNAAGKRYYNPAPKRNVYAGIVVGF</sequence>
<proteinExistence type="inferred from homology"/>
<dbReference type="PROSITE" id="PS52016">
    <property type="entry name" value="TONB_DEPENDENT_REC_3"/>
    <property type="match status" value="1"/>
</dbReference>
<dbReference type="InterPro" id="IPR012910">
    <property type="entry name" value="Plug_dom"/>
</dbReference>
<comment type="similarity">
    <text evidence="11 12">Belongs to the TonB-dependent receptor family.</text>
</comment>
<dbReference type="EMBL" id="QTJU01000002">
    <property type="protein sequence ID" value="RFM28956.1"/>
    <property type="molecule type" value="Genomic_DNA"/>
</dbReference>
<dbReference type="SUPFAM" id="SSF56935">
    <property type="entry name" value="Porins"/>
    <property type="match status" value="1"/>
</dbReference>
<keyword evidence="2 11" id="KW-0813">Transport</keyword>
<evidence type="ECO:0000259" key="15">
    <source>
        <dbReference type="Pfam" id="PF00593"/>
    </source>
</evidence>
<dbReference type="InterPro" id="IPR000531">
    <property type="entry name" value="Beta-barrel_TonB"/>
</dbReference>
<dbReference type="RefSeq" id="WP_116846942.1">
    <property type="nucleotide sequence ID" value="NZ_QTJU01000002.1"/>
</dbReference>
<keyword evidence="10 11" id="KW-0998">Cell outer membrane</keyword>
<dbReference type="Gene3D" id="2.40.170.20">
    <property type="entry name" value="TonB-dependent receptor, beta-barrel domain"/>
    <property type="match status" value="1"/>
</dbReference>
<feature type="region of interest" description="Disordered" evidence="13">
    <location>
        <begin position="406"/>
        <end position="426"/>
    </location>
</feature>